<evidence type="ECO:0000256" key="2">
    <source>
        <dbReference type="ARBA" id="ARBA00022692"/>
    </source>
</evidence>
<protein>
    <recommendedName>
        <fullName evidence="5">Outer spore wall protein 5</fullName>
    </recommendedName>
</protein>
<sequence>MALLSSLYFLTYFVVFVSMGFFASVFIVPLLTVSFVFASCVVIFGFLSDITFKFAQVIYFKTDHRLKSTLGKMGDHTTKADSRRPQVMKNYSSARLKSAHSFSQPSTATSAIARPLEVRPDQACG</sequence>
<dbReference type="AlphaFoldDB" id="A0A7G3ZAF1"/>
<dbReference type="Proteomes" id="UP000515788">
    <property type="component" value="Chromosome 1"/>
</dbReference>
<evidence type="ECO:0000256" key="4">
    <source>
        <dbReference type="ARBA" id="ARBA00023136"/>
    </source>
</evidence>
<comment type="subcellular location">
    <subcellularLocation>
        <location evidence="1">Membrane</location>
        <topology evidence="1">Multi-pass membrane protein</topology>
    </subcellularLocation>
</comment>
<name>A0A7G3ZAF1_9SACH</name>
<accession>A0A7G3ZAF1</accession>
<feature type="transmembrane region" description="Helical" evidence="5">
    <location>
        <begin position="35"/>
        <end position="60"/>
    </location>
</feature>
<comment type="similarity">
    <text evidence="5">Belongs to the OSW5 family.</text>
</comment>
<evidence type="ECO:0000313" key="6">
    <source>
        <dbReference type="EMBL" id="QLL30487.1"/>
    </source>
</evidence>
<dbReference type="InterPro" id="IPR031430">
    <property type="entry name" value="Osw5"/>
</dbReference>
<evidence type="ECO:0000313" key="7">
    <source>
        <dbReference type="Proteomes" id="UP000515788"/>
    </source>
</evidence>
<reference evidence="6 7" key="1">
    <citation type="submission" date="2020-06" db="EMBL/GenBank/DDBJ databases">
        <title>The yeast mating-type switching endonuclease HO is a domesticated member of an unorthodox homing genetic element family.</title>
        <authorList>
            <person name="Coughlan A.Y."/>
            <person name="Lombardi L."/>
            <person name="Braun-Galleani S."/>
            <person name="Martos A.R."/>
            <person name="Galeote V."/>
            <person name="Bigey F."/>
            <person name="Dequin S."/>
            <person name="Byrne K.P."/>
            <person name="Wolfe K.H."/>
        </authorList>
    </citation>
    <scope>NUCLEOTIDE SEQUENCE [LARGE SCALE GENOMIC DNA]</scope>
    <source>
        <strain evidence="6 7">CBS764</strain>
    </source>
</reference>
<keyword evidence="4 5" id="KW-0472">Membrane</keyword>
<dbReference type="Pfam" id="PF17062">
    <property type="entry name" value="Osw5"/>
    <property type="match status" value="1"/>
</dbReference>
<dbReference type="GO" id="GO:0030435">
    <property type="term" value="P:sporulation resulting in formation of a cellular spore"/>
    <property type="evidence" value="ECO:0007669"/>
    <property type="project" value="UniProtKB-UniRule"/>
</dbReference>
<keyword evidence="7" id="KW-1185">Reference proteome</keyword>
<dbReference type="RefSeq" id="XP_037137162.1">
    <property type="nucleotide sequence ID" value="XM_037281267.1"/>
</dbReference>
<organism evidence="6 7">
    <name type="scientific">Torulaspora globosa</name>
    <dbReference type="NCBI Taxonomy" id="48254"/>
    <lineage>
        <taxon>Eukaryota</taxon>
        <taxon>Fungi</taxon>
        <taxon>Dikarya</taxon>
        <taxon>Ascomycota</taxon>
        <taxon>Saccharomycotina</taxon>
        <taxon>Saccharomycetes</taxon>
        <taxon>Saccharomycetales</taxon>
        <taxon>Saccharomycetaceae</taxon>
        <taxon>Torulaspora</taxon>
    </lineage>
</organism>
<keyword evidence="2 5" id="KW-0812">Transmembrane</keyword>
<dbReference type="OrthoDB" id="4070176at2759"/>
<keyword evidence="3 5" id="KW-1133">Transmembrane helix</keyword>
<evidence type="ECO:0000256" key="5">
    <source>
        <dbReference type="RuleBase" id="RU363006"/>
    </source>
</evidence>
<comment type="function">
    <text evidence="5">Involved in spore wall assembly.</text>
</comment>
<feature type="transmembrane region" description="Helical" evidence="5">
    <location>
        <begin position="7"/>
        <end position="29"/>
    </location>
</feature>
<evidence type="ECO:0000256" key="1">
    <source>
        <dbReference type="ARBA" id="ARBA00004141"/>
    </source>
</evidence>
<dbReference type="KEGG" id="tgb:HG536_0A03040"/>
<keyword evidence="5" id="KW-0749">Sporulation</keyword>
<proteinExistence type="inferred from homology"/>
<evidence type="ECO:0000256" key="3">
    <source>
        <dbReference type="ARBA" id="ARBA00022989"/>
    </source>
</evidence>
<dbReference type="GO" id="GO:0016020">
    <property type="term" value="C:membrane"/>
    <property type="evidence" value="ECO:0007669"/>
    <property type="project" value="UniProtKB-SubCell"/>
</dbReference>
<gene>
    <name evidence="6" type="ORF">HG536_0A03040</name>
</gene>
<dbReference type="GeneID" id="59323584"/>
<dbReference type="EMBL" id="CP059246">
    <property type="protein sequence ID" value="QLL30487.1"/>
    <property type="molecule type" value="Genomic_DNA"/>
</dbReference>